<name>A0A8H9LW44_KITAU</name>
<proteinExistence type="predicted"/>
<dbReference type="GeneID" id="97490143"/>
<evidence type="ECO:0000313" key="1">
    <source>
        <dbReference type="EMBL" id="GGV07188.1"/>
    </source>
</evidence>
<organism evidence="1 2">
    <name type="scientific">Kitasatospora aureofaciens</name>
    <name type="common">Streptomyces aureofaciens</name>
    <dbReference type="NCBI Taxonomy" id="1894"/>
    <lineage>
        <taxon>Bacteria</taxon>
        <taxon>Bacillati</taxon>
        <taxon>Actinomycetota</taxon>
        <taxon>Actinomycetes</taxon>
        <taxon>Kitasatosporales</taxon>
        <taxon>Streptomycetaceae</taxon>
        <taxon>Kitasatospora</taxon>
    </lineage>
</organism>
<dbReference type="EMBL" id="BMUB01000043">
    <property type="protein sequence ID" value="GGV07188.1"/>
    <property type="molecule type" value="Genomic_DNA"/>
</dbReference>
<comment type="caution">
    <text evidence="1">The sequence shown here is derived from an EMBL/GenBank/DDBJ whole genome shotgun (WGS) entry which is preliminary data.</text>
</comment>
<accession>A0A8H9LW44</accession>
<sequence length="57" mass="6420">MRPDDGTFADVSAFLDSPVNATDREELERAVQELRKRLDAPQRPNAWAAGRYGFPKS</sequence>
<reference evidence="1" key="2">
    <citation type="submission" date="2020-09" db="EMBL/GenBank/DDBJ databases">
        <authorList>
            <person name="Sun Q."/>
            <person name="Ohkuma M."/>
        </authorList>
    </citation>
    <scope>NUCLEOTIDE SEQUENCE</scope>
    <source>
        <strain evidence="1">JCM 4434</strain>
    </source>
</reference>
<dbReference type="AlphaFoldDB" id="A0A8H9LW44"/>
<evidence type="ECO:0000313" key="2">
    <source>
        <dbReference type="Proteomes" id="UP000610124"/>
    </source>
</evidence>
<reference evidence="1" key="1">
    <citation type="journal article" date="2014" name="Int. J. Syst. Evol. Microbiol.">
        <title>Complete genome sequence of Corynebacterium casei LMG S-19264T (=DSM 44701T), isolated from a smear-ripened cheese.</title>
        <authorList>
            <consortium name="US DOE Joint Genome Institute (JGI-PGF)"/>
            <person name="Walter F."/>
            <person name="Albersmeier A."/>
            <person name="Kalinowski J."/>
            <person name="Ruckert C."/>
        </authorList>
    </citation>
    <scope>NUCLEOTIDE SEQUENCE</scope>
    <source>
        <strain evidence="1">JCM 4434</strain>
    </source>
</reference>
<gene>
    <name evidence="1" type="ORF">GCM10010502_72920</name>
</gene>
<protein>
    <submittedName>
        <fullName evidence="1">Uncharacterized protein</fullName>
    </submittedName>
</protein>
<dbReference type="RefSeq" id="WP_157881861.1">
    <property type="nucleotide sequence ID" value="NZ_BMUB01000043.1"/>
</dbReference>
<dbReference type="Proteomes" id="UP000610124">
    <property type="component" value="Unassembled WGS sequence"/>
</dbReference>